<evidence type="ECO:0000313" key="2">
    <source>
        <dbReference type="EMBL" id="MBE6093211.1"/>
    </source>
</evidence>
<organism evidence="2 3">
    <name type="scientific">Selenomonas ruminantium</name>
    <dbReference type="NCBI Taxonomy" id="971"/>
    <lineage>
        <taxon>Bacteria</taxon>
        <taxon>Bacillati</taxon>
        <taxon>Bacillota</taxon>
        <taxon>Negativicutes</taxon>
        <taxon>Selenomonadales</taxon>
        <taxon>Selenomonadaceae</taxon>
        <taxon>Selenomonas</taxon>
    </lineage>
</organism>
<gene>
    <name evidence="2" type="ORF">E7201_08630</name>
</gene>
<protein>
    <submittedName>
        <fullName evidence="2">DUF1659 domain-containing protein</fullName>
    </submittedName>
</protein>
<dbReference type="EMBL" id="SVBY01000063">
    <property type="protein sequence ID" value="MBE6093211.1"/>
    <property type="molecule type" value="Genomic_DNA"/>
</dbReference>
<dbReference type="Proteomes" id="UP000761380">
    <property type="component" value="Unassembled WGS sequence"/>
</dbReference>
<proteinExistence type="predicted"/>
<dbReference type="Pfam" id="PF07872">
    <property type="entry name" value="DUF1659"/>
    <property type="match status" value="1"/>
</dbReference>
<feature type="domain" description="DUF1659" evidence="1">
    <location>
        <begin position="3"/>
        <end position="70"/>
    </location>
</feature>
<dbReference type="InterPro" id="IPR012454">
    <property type="entry name" value="DUF1659"/>
</dbReference>
<evidence type="ECO:0000313" key="3">
    <source>
        <dbReference type="Proteomes" id="UP000761380"/>
    </source>
</evidence>
<name>A0A927WRJ4_SELRU</name>
<reference evidence="2" key="1">
    <citation type="submission" date="2019-04" db="EMBL/GenBank/DDBJ databases">
        <title>Evolution of Biomass-Degrading Anaerobic Consortia Revealed by Metagenomics.</title>
        <authorList>
            <person name="Peng X."/>
        </authorList>
    </citation>
    <scope>NUCLEOTIDE SEQUENCE</scope>
    <source>
        <strain evidence="2">SIG240</strain>
    </source>
</reference>
<evidence type="ECO:0000259" key="1">
    <source>
        <dbReference type="Pfam" id="PF07872"/>
    </source>
</evidence>
<comment type="caution">
    <text evidence="2">The sequence shown here is derived from an EMBL/GenBank/DDBJ whole genome shotgun (WGS) entry which is preliminary data.</text>
</comment>
<sequence length="73" mass="7894">MTQRTNAATKLQVKVITGTNSQGKDTIATRSFTMNPALANEDILSIGRKISRLQNLPVQGICRQDTAGLAEVH</sequence>
<dbReference type="AlphaFoldDB" id="A0A927WRJ4"/>
<accession>A0A927WRJ4</accession>